<organism evidence="1">
    <name type="scientific">marine sediment metagenome</name>
    <dbReference type="NCBI Taxonomy" id="412755"/>
    <lineage>
        <taxon>unclassified sequences</taxon>
        <taxon>metagenomes</taxon>
        <taxon>ecological metagenomes</taxon>
    </lineage>
</organism>
<protein>
    <submittedName>
        <fullName evidence="1">Uncharacterized protein</fullName>
    </submittedName>
</protein>
<feature type="non-terminal residue" evidence="1">
    <location>
        <position position="105"/>
    </location>
</feature>
<reference evidence="1" key="1">
    <citation type="journal article" date="2015" name="Nature">
        <title>Complex archaea that bridge the gap between prokaryotes and eukaryotes.</title>
        <authorList>
            <person name="Spang A."/>
            <person name="Saw J.H."/>
            <person name="Jorgensen S.L."/>
            <person name="Zaremba-Niedzwiedzka K."/>
            <person name="Martijn J."/>
            <person name="Lind A.E."/>
            <person name="van Eijk R."/>
            <person name="Schleper C."/>
            <person name="Guy L."/>
            <person name="Ettema T.J."/>
        </authorList>
    </citation>
    <scope>NUCLEOTIDE SEQUENCE</scope>
</reference>
<accession>A0A0F8ZM90</accession>
<comment type="caution">
    <text evidence="1">The sequence shown here is derived from an EMBL/GenBank/DDBJ whole genome shotgun (WGS) entry which is preliminary data.</text>
</comment>
<dbReference type="AlphaFoldDB" id="A0A0F8ZM90"/>
<sequence>MGCDIHAHIEIKVGGEWHHYSQPMVDRDYRLFTRMAGVRKSDVEPISAPRGLPQDITFTTRFDAEQHWGEDGHSHSWLSCKELAALVEWYDGLHDKDWLGWESNG</sequence>
<evidence type="ECO:0000313" key="1">
    <source>
        <dbReference type="EMBL" id="KKK61066.1"/>
    </source>
</evidence>
<gene>
    <name evidence="1" type="ORF">LCGC14_3018060</name>
</gene>
<dbReference type="EMBL" id="LAZR01062659">
    <property type="protein sequence ID" value="KKK61066.1"/>
    <property type="molecule type" value="Genomic_DNA"/>
</dbReference>
<proteinExistence type="predicted"/>
<name>A0A0F8ZM90_9ZZZZ</name>